<dbReference type="SUPFAM" id="SSF53681">
    <property type="entry name" value="Aspartate/glutamate racemase"/>
    <property type="match status" value="2"/>
</dbReference>
<dbReference type="InterPro" id="IPR004380">
    <property type="entry name" value="Asp_race"/>
</dbReference>
<dbReference type="NCBIfam" id="TIGR00035">
    <property type="entry name" value="asp_race"/>
    <property type="match status" value="1"/>
</dbReference>
<dbReference type="GO" id="GO:0047661">
    <property type="term" value="F:amino-acid racemase activity"/>
    <property type="evidence" value="ECO:0007669"/>
    <property type="project" value="InterPro"/>
</dbReference>
<dbReference type="AlphaFoldDB" id="A0A2I1NBH9"/>
<evidence type="ECO:0000256" key="2">
    <source>
        <dbReference type="ARBA" id="ARBA00023235"/>
    </source>
</evidence>
<comment type="similarity">
    <text evidence="1">Belongs to the aspartate/glutamate racemases family.</text>
</comment>
<proteinExistence type="inferred from homology"/>
<dbReference type="Gene3D" id="3.40.50.1860">
    <property type="match status" value="2"/>
</dbReference>
<dbReference type="RefSeq" id="WP_101636730.1">
    <property type="nucleotide sequence ID" value="NZ_CAKZWX010000027.1"/>
</dbReference>
<evidence type="ECO:0000313" key="4">
    <source>
        <dbReference type="Proteomes" id="UP000234639"/>
    </source>
</evidence>
<accession>A0A2I1NBH9</accession>
<protein>
    <submittedName>
        <fullName evidence="3">Aspartate/glutamate racemase family protein</fullName>
    </submittedName>
</protein>
<dbReference type="Proteomes" id="UP000234639">
    <property type="component" value="Unassembled WGS sequence"/>
</dbReference>
<evidence type="ECO:0000256" key="1">
    <source>
        <dbReference type="ARBA" id="ARBA00007847"/>
    </source>
</evidence>
<dbReference type="PANTHER" id="PTHR21198:SF7">
    <property type="entry name" value="ASPARTATE-GLUTAMATE RACEMASE FAMILY"/>
    <property type="match status" value="1"/>
</dbReference>
<organism evidence="3 4">
    <name type="scientific">Campylobacter ureolyticus</name>
    <dbReference type="NCBI Taxonomy" id="827"/>
    <lineage>
        <taxon>Bacteria</taxon>
        <taxon>Pseudomonadati</taxon>
        <taxon>Campylobacterota</taxon>
        <taxon>Epsilonproteobacteria</taxon>
        <taxon>Campylobacterales</taxon>
        <taxon>Campylobacteraceae</taxon>
        <taxon>Campylobacter</taxon>
    </lineage>
</organism>
<reference evidence="3 4" key="1">
    <citation type="submission" date="2017-12" db="EMBL/GenBank/DDBJ databases">
        <title>Phylogenetic diversity of female urinary microbiome.</title>
        <authorList>
            <person name="Thomas-White K."/>
            <person name="Wolfe A.J."/>
        </authorList>
    </citation>
    <scope>NUCLEOTIDE SEQUENCE [LARGE SCALE GENOMIC DNA]</scope>
    <source>
        <strain evidence="3 4">UMB0112</strain>
    </source>
</reference>
<name>A0A2I1NBH9_9BACT</name>
<dbReference type="PANTHER" id="PTHR21198">
    <property type="entry name" value="GLUTAMATE RACEMASE"/>
    <property type="match status" value="1"/>
</dbReference>
<sequence>MKRVGIIGGMGSMASADLYMKIVKLTPAKCDQDHILLTIDNNAKIPDRTNYIYGDGKDPFPYLLDSVKRLENSGCDAFCMACNTAHYFAPKLITETKMKFLDMPNITVENISKNYKNAKKVAVVGTITTRKSKIYDKNLEKYGFESVEFSKEIENDIMKCIYEGVKAGKIAEKKDFFIETMSKIDADIFIAACTEIPLFLPFVPNEFKFVDATEELAKEIIKFANS</sequence>
<evidence type="ECO:0000313" key="3">
    <source>
        <dbReference type="EMBL" id="PKZ29729.1"/>
    </source>
</evidence>
<keyword evidence="2" id="KW-0413">Isomerase</keyword>
<dbReference type="InterPro" id="IPR015942">
    <property type="entry name" value="Asp/Glu/hydantoin_racemase"/>
</dbReference>
<comment type="caution">
    <text evidence="3">The sequence shown here is derived from an EMBL/GenBank/DDBJ whole genome shotgun (WGS) entry which is preliminary data.</text>
</comment>
<dbReference type="InterPro" id="IPR001920">
    <property type="entry name" value="Asp/Glu_race"/>
</dbReference>
<gene>
    <name evidence="3" type="ORF">CYJ41_02225</name>
</gene>
<dbReference type="EMBL" id="PKHU01000002">
    <property type="protein sequence ID" value="PKZ29729.1"/>
    <property type="molecule type" value="Genomic_DNA"/>
</dbReference>
<dbReference type="Pfam" id="PF01177">
    <property type="entry name" value="Asp_Glu_race"/>
    <property type="match status" value="1"/>
</dbReference>